<dbReference type="OrthoDB" id="3199698at2759"/>
<dbReference type="InterPro" id="IPR041078">
    <property type="entry name" value="Plavaka"/>
</dbReference>
<gene>
    <name evidence="1" type="ORF">FIBSPDRAFT_704533</name>
</gene>
<feature type="non-terminal residue" evidence="1">
    <location>
        <position position="67"/>
    </location>
</feature>
<dbReference type="Proteomes" id="UP000076532">
    <property type="component" value="Unassembled WGS sequence"/>
</dbReference>
<sequence>DIIAEDPDTHGSFLVAVIAGSDKTTVSVGTGNIEYHPIYISIGNIHNNTRRAHRNGVVLLGFLPIPK</sequence>
<dbReference type="AlphaFoldDB" id="A0A166APT0"/>
<accession>A0A166APT0</accession>
<evidence type="ECO:0000313" key="1">
    <source>
        <dbReference type="EMBL" id="KZP11835.1"/>
    </source>
</evidence>
<dbReference type="EMBL" id="KV417656">
    <property type="protein sequence ID" value="KZP11835.1"/>
    <property type="molecule type" value="Genomic_DNA"/>
</dbReference>
<protein>
    <submittedName>
        <fullName evidence="1">Uncharacterized protein</fullName>
    </submittedName>
</protein>
<proteinExistence type="predicted"/>
<dbReference type="STRING" id="436010.A0A166APT0"/>
<reference evidence="1 2" key="1">
    <citation type="journal article" date="2016" name="Mol. Biol. Evol.">
        <title>Comparative Genomics of Early-Diverging Mushroom-Forming Fungi Provides Insights into the Origins of Lignocellulose Decay Capabilities.</title>
        <authorList>
            <person name="Nagy L.G."/>
            <person name="Riley R."/>
            <person name="Tritt A."/>
            <person name="Adam C."/>
            <person name="Daum C."/>
            <person name="Floudas D."/>
            <person name="Sun H."/>
            <person name="Yadav J.S."/>
            <person name="Pangilinan J."/>
            <person name="Larsson K.H."/>
            <person name="Matsuura K."/>
            <person name="Barry K."/>
            <person name="Labutti K."/>
            <person name="Kuo R."/>
            <person name="Ohm R.A."/>
            <person name="Bhattacharya S.S."/>
            <person name="Shirouzu T."/>
            <person name="Yoshinaga Y."/>
            <person name="Martin F.M."/>
            <person name="Grigoriev I.V."/>
            <person name="Hibbett D.S."/>
        </authorList>
    </citation>
    <scope>NUCLEOTIDE SEQUENCE [LARGE SCALE GENOMIC DNA]</scope>
    <source>
        <strain evidence="1 2">CBS 109695</strain>
    </source>
</reference>
<feature type="non-terminal residue" evidence="1">
    <location>
        <position position="1"/>
    </location>
</feature>
<organism evidence="1 2">
    <name type="scientific">Athelia psychrophila</name>
    <dbReference type="NCBI Taxonomy" id="1759441"/>
    <lineage>
        <taxon>Eukaryota</taxon>
        <taxon>Fungi</taxon>
        <taxon>Dikarya</taxon>
        <taxon>Basidiomycota</taxon>
        <taxon>Agaricomycotina</taxon>
        <taxon>Agaricomycetes</taxon>
        <taxon>Agaricomycetidae</taxon>
        <taxon>Atheliales</taxon>
        <taxon>Atheliaceae</taxon>
        <taxon>Athelia</taxon>
    </lineage>
</organism>
<name>A0A166APT0_9AGAM</name>
<evidence type="ECO:0000313" key="2">
    <source>
        <dbReference type="Proteomes" id="UP000076532"/>
    </source>
</evidence>
<dbReference type="Pfam" id="PF18759">
    <property type="entry name" value="Plavaka"/>
    <property type="match status" value="1"/>
</dbReference>
<keyword evidence="2" id="KW-1185">Reference proteome</keyword>